<dbReference type="InterPro" id="IPR014347">
    <property type="entry name" value="Tautomerase/MIF_sf"/>
</dbReference>
<dbReference type="SUPFAM" id="SSF55331">
    <property type="entry name" value="Tautomerase/MIF"/>
    <property type="match status" value="1"/>
</dbReference>
<evidence type="ECO:0000256" key="1">
    <source>
        <dbReference type="ARBA" id="ARBA00023235"/>
    </source>
</evidence>
<proteinExistence type="predicted"/>
<dbReference type="InterPro" id="IPR032710">
    <property type="entry name" value="NTF2-like_dom_sf"/>
</dbReference>
<sequence length="211" mass="23043">MPIIRVSLIEGFASMAEKAQITTEMTDALVAVMGEVARPFIYVTVDDMKPGATSVGGTLLTEEMMRGGIVSSEQELAVKLTPKRVGDAYAALDSGDRAQIEQYWDKDLVWHVPGDNQLAGKYEGLDAFLGYAKSRQEITGGSFRSETEQIMIDGHVSAYLCRNSAHRTGEDCSCSLAVDVVQLLHWKDGKVVTGHEAYFGDGPTGNDTFWR</sequence>
<dbReference type="Gene3D" id="3.10.450.50">
    <property type="match status" value="1"/>
</dbReference>
<dbReference type="SUPFAM" id="SSF54427">
    <property type="entry name" value="NTF2-like"/>
    <property type="match status" value="1"/>
</dbReference>
<protein>
    <recommendedName>
        <fullName evidence="6">SnoaL-like domain-containing protein</fullName>
    </recommendedName>
</protein>
<evidence type="ECO:0000259" key="3">
    <source>
        <dbReference type="Pfam" id="PF12680"/>
    </source>
</evidence>
<comment type="caution">
    <text evidence="4">The sequence shown here is derived from an EMBL/GenBank/DDBJ whole genome shotgun (WGS) entry which is preliminary data.</text>
</comment>
<evidence type="ECO:0000313" key="5">
    <source>
        <dbReference type="Proteomes" id="UP001501752"/>
    </source>
</evidence>
<dbReference type="InterPro" id="IPR037401">
    <property type="entry name" value="SnoaL-like"/>
</dbReference>
<accession>A0ABP9DU97</accession>
<dbReference type="Proteomes" id="UP001501752">
    <property type="component" value="Unassembled WGS sequence"/>
</dbReference>
<keyword evidence="5" id="KW-1185">Reference proteome</keyword>
<dbReference type="RefSeq" id="WP_345697953.1">
    <property type="nucleotide sequence ID" value="NZ_BAABIS010000001.1"/>
</dbReference>
<dbReference type="Pfam" id="PF01361">
    <property type="entry name" value="Tautomerase"/>
    <property type="match status" value="1"/>
</dbReference>
<evidence type="ECO:0000313" key="4">
    <source>
        <dbReference type="EMBL" id="GAA4856101.1"/>
    </source>
</evidence>
<dbReference type="EMBL" id="BAABIS010000001">
    <property type="protein sequence ID" value="GAA4856101.1"/>
    <property type="molecule type" value="Genomic_DNA"/>
</dbReference>
<name>A0ABP9DU97_9ACTN</name>
<dbReference type="InterPro" id="IPR004370">
    <property type="entry name" value="4-OT-like_dom"/>
</dbReference>
<evidence type="ECO:0000259" key="2">
    <source>
        <dbReference type="Pfam" id="PF01361"/>
    </source>
</evidence>
<feature type="domain" description="4-oxalocrotonate tautomerase-like" evidence="2">
    <location>
        <begin position="2"/>
        <end position="61"/>
    </location>
</feature>
<dbReference type="Gene3D" id="3.30.429.10">
    <property type="entry name" value="Macrophage Migration Inhibitory Factor"/>
    <property type="match status" value="1"/>
</dbReference>
<organism evidence="4 5">
    <name type="scientific">Kitasatospora terrestris</name>
    <dbReference type="NCBI Taxonomy" id="258051"/>
    <lineage>
        <taxon>Bacteria</taxon>
        <taxon>Bacillati</taxon>
        <taxon>Actinomycetota</taxon>
        <taxon>Actinomycetes</taxon>
        <taxon>Kitasatosporales</taxon>
        <taxon>Streptomycetaceae</taxon>
        <taxon>Kitasatospora</taxon>
    </lineage>
</organism>
<feature type="domain" description="SnoaL-like" evidence="3">
    <location>
        <begin position="87"/>
        <end position="192"/>
    </location>
</feature>
<gene>
    <name evidence="4" type="ORF">GCM10023235_37050</name>
</gene>
<keyword evidence="1" id="KW-0413">Isomerase</keyword>
<reference evidence="5" key="1">
    <citation type="journal article" date="2019" name="Int. J. Syst. Evol. Microbiol.">
        <title>The Global Catalogue of Microorganisms (GCM) 10K type strain sequencing project: providing services to taxonomists for standard genome sequencing and annotation.</title>
        <authorList>
            <consortium name="The Broad Institute Genomics Platform"/>
            <consortium name="The Broad Institute Genome Sequencing Center for Infectious Disease"/>
            <person name="Wu L."/>
            <person name="Ma J."/>
        </authorList>
    </citation>
    <scope>NUCLEOTIDE SEQUENCE [LARGE SCALE GENOMIC DNA]</scope>
    <source>
        <strain evidence="5">JCM 13006</strain>
    </source>
</reference>
<dbReference type="Pfam" id="PF12680">
    <property type="entry name" value="SnoaL_2"/>
    <property type="match status" value="1"/>
</dbReference>
<evidence type="ECO:0008006" key="6">
    <source>
        <dbReference type="Google" id="ProtNLM"/>
    </source>
</evidence>